<protein>
    <submittedName>
        <fullName evidence="1">Uncharacterized protein</fullName>
    </submittedName>
</protein>
<dbReference type="Pfam" id="PF14520">
    <property type="entry name" value="HHH_5"/>
    <property type="match status" value="1"/>
</dbReference>
<accession>A0A1Y2B8T6</accession>
<dbReference type="STRING" id="71784.A0A1Y2B8T6"/>
<dbReference type="FunFam" id="1.10.150.20:FF:000008">
    <property type="entry name" value="DNA repair protein RAD51 homolog"/>
    <property type="match status" value="1"/>
</dbReference>
<dbReference type="Gene3D" id="1.10.150.20">
    <property type="entry name" value="5' to 3' exonuclease, C-terminal subdomain"/>
    <property type="match status" value="1"/>
</dbReference>
<dbReference type="GO" id="GO:0000166">
    <property type="term" value="F:nucleotide binding"/>
    <property type="evidence" value="ECO:0007669"/>
    <property type="project" value="InterPro"/>
</dbReference>
<dbReference type="GO" id="GO:0003697">
    <property type="term" value="F:single-stranded DNA binding"/>
    <property type="evidence" value="ECO:0007669"/>
    <property type="project" value="TreeGrafter"/>
</dbReference>
<dbReference type="GO" id="GO:0006312">
    <property type="term" value="P:mitotic recombination"/>
    <property type="evidence" value="ECO:0007669"/>
    <property type="project" value="TreeGrafter"/>
</dbReference>
<dbReference type="GO" id="GO:0007131">
    <property type="term" value="P:reciprocal meiotic recombination"/>
    <property type="evidence" value="ECO:0007669"/>
    <property type="project" value="TreeGrafter"/>
</dbReference>
<dbReference type="GO" id="GO:0008094">
    <property type="term" value="F:ATP-dependent activity, acting on DNA"/>
    <property type="evidence" value="ECO:0007669"/>
    <property type="project" value="TreeGrafter"/>
</dbReference>
<dbReference type="GO" id="GO:0070192">
    <property type="term" value="P:chromosome organization involved in meiotic cell cycle"/>
    <property type="evidence" value="ECO:0007669"/>
    <property type="project" value="TreeGrafter"/>
</dbReference>
<organism evidence="1 2">
    <name type="scientific">Naematelia encephala</name>
    <dbReference type="NCBI Taxonomy" id="71784"/>
    <lineage>
        <taxon>Eukaryota</taxon>
        <taxon>Fungi</taxon>
        <taxon>Dikarya</taxon>
        <taxon>Basidiomycota</taxon>
        <taxon>Agaricomycotina</taxon>
        <taxon>Tremellomycetes</taxon>
        <taxon>Tremellales</taxon>
        <taxon>Naemateliaceae</taxon>
        <taxon>Naematelia</taxon>
    </lineage>
</organism>
<comment type="caution">
    <text evidence="1">The sequence shown here is derived from an EMBL/GenBank/DDBJ whole genome shotgun (WGS) entry which is preliminary data.</text>
</comment>
<dbReference type="GO" id="GO:0042148">
    <property type="term" value="P:DNA strand invasion"/>
    <property type="evidence" value="ECO:0007669"/>
    <property type="project" value="TreeGrafter"/>
</dbReference>
<dbReference type="GO" id="GO:0000730">
    <property type="term" value="P:DNA recombinase assembly"/>
    <property type="evidence" value="ECO:0007669"/>
    <property type="project" value="TreeGrafter"/>
</dbReference>
<sequence>MAEQDPFHGNEDEDDSLIVAPMVVFKLQEMGISLQDCQKLHAAGFNTVEAVAFTPKKQLCTVKGISEAKAEKILGEACKLVPMGFTTATEIHSRRSELVHITTGSTGLDNILGGESLVNRMQANHFRRNRDWGNYRAVWRIPNR</sequence>
<dbReference type="SUPFAM" id="SSF47794">
    <property type="entry name" value="Rad51 N-terminal domain-like"/>
    <property type="match status" value="1"/>
</dbReference>
<dbReference type="Proteomes" id="UP000193986">
    <property type="component" value="Unassembled WGS sequence"/>
</dbReference>
<reference evidence="1 2" key="1">
    <citation type="submission" date="2016-07" db="EMBL/GenBank/DDBJ databases">
        <title>Pervasive Adenine N6-methylation of Active Genes in Fungi.</title>
        <authorList>
            <consortium name="DOE Joint Genome Institute"/>
            <person name="Mondo S.J."/>
            <person name="Dannebaum R.O."/>
            <person name="Kuo R.C."/>
            <person name="Labutti K."/>
            <person name="Haridas S."/>
            <person name="Kuo A."/>
            <person name="Salamov A."/>
            <person name="Ahrendt S.R."/>
            <person name="Lipzen A."/>
            <person name="Sullivan W."/>
            <person name="Andreopoulos W.B."/>
            <person name="Clum A."/>
            <person name="Lindquist E."/>
            <person name="Daum C."/>
            <person name="Ramamoorthy G.K."/>
            <person name="Gryganskyi A."/>
            <person name="Culley D."/>
            <person name="Magnuson J.K."/>
            <person name="James T.Y."/>
            <person name="O'Malley M.A."/>
            <person name="Stajich J.E."/>
            <person name="Spatafora J.W."/>
            <person name="Visel A."/>
            <person name="Grigoriev I.V."/>
        </authorList>
    </citation>
    <scope>NUCLEOTIDE SEQUENCE [LARGE SCALE GENOMIC DNA]</scope>
    <source>
        <strain evidence="1 2">68-887.2</strain>
    </source>
</reference>
<name>A0A1Y2B8T6_9TREE</name>
<keyword evidence="2" id="KW-1185">Reference proteome</keyword>
<dbReference type="OrthoDB" id="10251254at2759"/>
<dbReference type="GO" id="GO:0000150">
    <property type="term" value="F:DNA strand exchange activity"/>
    <property type="evidence" value="ECO:0007669"/>
    <property type="project" value="TreeGrafter"/>
</dbReference>
<proteinExistence type="predicted"/>
<dbReference type="PANTHER" id="PTHR22942">
    <property type="entry name" value="RECA/RAD51/RADA DNA STRAND-PAIRING FAMILY MEMBER"/>
    <property type="match status" value="1"/>
</dbReference>
<dbReference type="AlphaFoldDB" id="A0A1Y2B8T6"/>
<evidence type="ECO:0000313" key="2">
    <source>
        <dbReference type="Proteomes" id="UP000193986"/>
    </source>
</evidence>
<dbReference type="GO" id="GO:0000794">
    <property type="term" value="C:condensed nuclear chromosome"/>
    <property type="evidence" value="ECO:0007669"/>
    <property type="project" value="TreeGrafter"/>
</dbReference>
<dbReference type="GO" id="GO:0003690">
    <property type="term" value="F:double-stranded DNA binding"/>
    <property type="evidence" value="ECO:0007669"/>
    <property type="project" value="TreeGrafter"/>
</dbReference>
<evidence type="ECO:0000313" key="1">
    <source>
        <dbReference type="EMBL" id="ORY31233.1"/>
    </source>
</evidence>
<gene>
    <name evidence="1" type="ORF">BCR39DRAFT_95334</name>
</gene>
<dbReference type="EMBL" id="MCFC01000016">
    <property type="protein sequence ID" value="ORY31233.1"/>
    <property type="molecule type" value="Genomic_DNA"/>
</dbReference>
<dbReference type="InterPro" id="IPR010995">
    <property type="entry name" value="DNA_repair_Rad51/TF_NusA_a-hlx"/>
</dbReference>
<dbReference type="PANTHER" id="PTHR22942:SF39">
    <property type="entry name" value="DNA REPAIR PROTEIN RAD51 HOMOLOG 1"/>
    <property type="match status" value="1"/>
</dbReference>
<dbReference type="InParanoid" id="A0A1Y2B8T6"/>